<accession>A0A6A5YYC4</accession>
<dbReference type="InterPro" id="IPR050425">
    <property type="entry name" value="NAD(P)_dehydrat-like"/>
</dbReference>
<dbReference type="InterPro" id="IPR036291">
    <property type="entry name" value="NAD(P)-bd_dom_sf"/>
</dbReference>
<keyword evidence="1" id="KW-0560">Oxidoreductase</keyword>
<evidence type="ECO:0000259" key="3">
    <source>
        <dbReference type="Pfam" id="PF01370"/>
    </source>
</evidence>
<proteinExistence type="inferred from homology"/>
<name>A0A6A5YYC4_9PLEO</name>
<feature type="domain" description="NAD-dependent epimerase/dehydratase" evidence="3">
    <location>
        <begin position="8"/>
        <end position="277"/>
    </location>
</feature>
<reference evidence="4" key="1">
    <citation type="journal article" date="2020" name="Stud. Mycol.">
        <title>101 Dothideomycetes genomes: a test case for predicting lifestyles and emergence of pathogens.</title>
        <authorList>
            <person name="Haridas S."/>
            <person name="Albert R."/>
            <person name="Binder M."/>
            <person name="Bloem J."/>
            <person name="Labutti K."/>
            <person name="Salamov A."/>
            <person name="Andreopoulos B."/>
            <person name="Baker S."/>
            <person name="Barry K."/>
            <person name="Bills G."/>
            <person name="Bluhm B."/>
            <person name="Cannon C."/>
            <person name="Castanera R."/>
            <person name="Culley D."/>
            <person name="Daum C."/>
            <person name="Ezra D."/>
            <person name="Gonzalez J."/>
            <person name="Henrissat B."/>
            <person name="Kuo A."/>
            <person name="Liang C."/>
            <person name="Lipzen A."/>
            <person name="Lutzoni F."/>
            <person name="Magnuson J."/>
            <person name="Mondo S."/>
            <person name="Nolan M."/>
            <person name="Ohm R."/>
            <person name="Pangilinan J."/>
            <person name="Park H.-J."/>
            <person name="Ramirez L."/>
            <person name="Alfaro M."/>
            <person name="Sun H."/>
            <person name="Tritt A."/>
            <person name="Yoshinaga Y."/>
            <person name="Zwiers L.-H."/>
            <person name="Turgeon B."/>
            <person name="Goodwin S."/>
            <person name="Spatafora J."/>
            <person name="Crous P."/>
            <person name="Grigoriev I."/>
        </authorList>
    </citation>
    <scope>NUCLEOTIDE SEQUENCE</scope>
    <source>
        <strain evidence="4">CBS 627.86</strain>
    </source>
</reference>
<dbReference type="GO" id="GO:0016616">
    <property type="term" value="F:oxidoreductase activity, acting on the CH-OH group of donors, NAD or NADP as acceptor"/>
    <property type="evidence" value="ECO:0007669"/>
    <property type="project" value="TreeGrafter"/>
</dbReference>
<evidence type="ECO:0000313" key="5">
    <source>
        <dbReference type="Proteomes" id="UP000799770"/>
    </source>
</evidence>
<dbReference type="SUPFAM" id="SSF51735">
    <property type="entry name" value="NAD(P)-binding Rossmann-fold domains"/>
    <property type="match status" value="1"/>
</dbReference>
<dbReference type="OrthoDB" id="2735536at2759"/>
<dbReference type="AlphaFoldDB" id="A0A6A5YYC4"/>
<dbReference type="Proteomes" id="UP000799770">
    <property type="component" value="Unassembled WGS sequence"/>
</dbReference>
<dbReference type="InterPro" id="IPR001509">
    <property type="entry name" value="Epimerase_deHydtase"/>
</dbReference>
<dbReference type="EMBL" id="ML977333">
    <property type="protein sequence ID" value="KAF2111896.1"/>
    <property type="molecule type" value="Genomic_DNA"/>
</dbReference>
<organism evidence="4 5">
    <name type="scientific">Lophiotrema nucula</name>
    <dbReference type="NCBI Taxonomy" id="690887"/>
    <lineage>
        <taxon>Eukaryota</taxon>
        <taxon>Fungi</taxon>
        <taxon>Dikarya</taxon>
        <taxon>Ascomycota</taxon>
        <taxon>Pezizomycotina</taxon>
        <taxon>Dothideomycetes</taxon>
        <taxon>Pleosporomycetidae</taxon>
        <taxon>Pleosporales</taxon>
        <taxon>Lophiotremataceae</taxon>
        <taxon>Lophiotrema</taxon>
    </lineage>
</organism>
<dbReference type="Pfam" id="PF01370">
    <property type="entry name" value="Epimerase"/>
    <property type="match status" value="1"/>
</dbReference>
<sequence>MAGTAGIVLLTGANGFVASHIVAGLFERDFHIIATVRSEKRSEEMLQTHPEWKDYITFVYIPDMMAPNAYDEAFKIAKERGGLDFIIHNASPLNFATKELEREVIEPAVKGTVGLIEAAHKQGGSKLKRFVQLGSAVSILDSFDDMSKPGKPYTEADWNPVTAEYAIEKEDGVAAYNASKKLAEQAAWKYIEDHKPQFDLVVINPDIIIGPILHYVTGPGNVNETNTFAIWNFLNGTYNNIEELKFPFYHAVDVRDVALAHILALTRPAAANHRHILVSGLISPQIVINTIHRHFPELKDRVIKGNPEQLLPKGVDPTGWDVSRSLDVFAPELKYIGIETSVVDTVKSLLELERGWKE</sequence>
<dbReference type="Gene3D" id="3.40.50.720">
    <property type="entry name" value="NAD(P)-binding Rossmann-like Domain"/>
    <property type="match status" value="1"/>
</dbReference>
<evidence type="ECO:0000256" key="1">
    <source>
        <dbReference type="ARBA" id="ARBA00023002"/>
    </source>
</evidence>
<dbReference type="PANTHER" id="PTHR10366">
    <property type="entry name" value="NAD DEPENDENT EPIMERASE/DEHYDRATASE"/>
    <property type="match status" value="1"/>
</dbReference>
<dbReference type="PANTHER" id="PTHR10366:SF814">
    <property type="entry name" value="NAD-DEPENDENT EPIMERASE_DEHYDRATASE DOMAIN-CONTAINING PROTEIN"/>
    <property type="match status" value="1"/>
</dbReference>
<comment type="similarity">
    <text evidence="2">Belongs to the NAD(P)-dependent epimerase/dehydratase family. Dihydroflavonol-4-reductase subfamily.</text>
</comment>
<evidence type="ECO:0000313" key="4">
    <source>
        <dbReference type="EMBL" id="KAF2111896.1"/>
    </source>
</evidence>
<protein>
    <recommendedName>
        <fullName evidence="3">NAD-dependent epimerase/dehydratase domain-containing protein</fullName>
    </recommendedName>
</protein>
<keyword evidence="5" id="KW-1185">Reference proteome</keyword>
<evidence type="ECO:0000256" key="2">
    <source>
        <dbReference type="ARBA" id="ARBA00023445"/>
    </source>
</evidence>
<gene>
    <name evidence="4" type="ORF">BDV96DRAFT_499189</name>
</gene>